<dbReference type="PIRSF" id="PIRSF037125">
    <property type="entry name" value="D-site_20S_pre-rRNA_nuclease"/>
    <property type="match status" value="1"/>
</dbReference>
<dbReference type="GO" id="GO:0031981">
    <property type="term" value="C:nuclear lumen"/>
    <property type="evidence" value="ECO:0007669"/>
    <property type="project" value="UniProtKB-ARBA"/>
</dbReference>
<feature type="compositionally biased region" description="Acidic residues" evidence="10">
    <location>
        <begin position="264"/>
        <end position="287"/>
    </location>
</feature>
<keyword evidence="7 8" id="KW-0539">Nucleus</keyword>
<proteinExistence type="inferred from homology"/>
<dbReference type="KEGG" id="csl:COCSUDRAFT_27529"/>
<dbReference type="GO" id="GO:0046872">
    <property type="term" value="F:metal ion binding"/>
    <property type="evidence" value="ECO:0007669"/>
    <property type="project" value="UniProtKB-UniRule"/>
</dbReference>
<dbReference type="FunFam" id="3.40.50.1010:FF:000020">
    <property type="entry name" value="20S-pre-rRNA D-site endonuclease NOB1"/>
    <property type="match status" value="1"/>
</dbReference>
<feature type="domain" description="Nin one binding (NOB1) Zn-ribbon-like" evidence="11">
    <location>
        <begin position="345"/>
        <end position="414"/>
    </location>
</feature>
<dbReference type="PANTHER" id="PTHR12814">
    <property type="entry name" value="RNA-BINDING PROTEIN NOB1"/>
    <property type="match status" value="1"/>
</dbReference>
<reference evidence="13 14" key="1">
    <citation type="journal article" date="2012" name="Genome Biol.">
        <title>The genome of the polar eukaryotic microalga coccomyxa subellipsoidea reveals traits of cold adaptation.</title>
        <authorList>
            <person name="Blanc G."/>
            <person name="Agarkova I."/>
            <person name="Grimwood J."/>
            <person name="Kuo A."/>
            <person name="Brueggeman A."/>
            <person name="Dunigan D."/>
            <person name="Gurnon J."/>
            <person name="Ladunga I."/>
            <person name="Lindquist E."/>
            <person name="Lucas S."/>
            <person name="Pangilinan J."/>
            <person name="Proschold T."/>
            <person name="Salamov A."/>
            <person name="Schmutz J."/>
            <person name="Weeks D."/>
            <person name="Yamada T."/>
            <person name="Claverie J.M."/>
            <person name="Grigoriev I."/>
            <person name="Van Etten J."/>
            <person name="Lomsadze A."/>
            <person name="Borodovsky M."/>
        </authorList>
    </citation>
    <scope>NUCLEOTIDE SEQUENCE [LARGE SCALE GENOMIC DNA]</scope>
    <source>
        <strain evidence="13 14">C-169</strain>
    </source>
</reference>
<feature type="binding site" evidence="9">
    <location>
        <position position="358"/>
    </location>
    <ligand>
        <name>Zn(2+)</name>
        <dbReference type="ChEBI" id="CHEBI:29105"/>
    </ligand>
</feature>
<feature type="binding site" evidence="9">
    <location>
        <position position="355"/>
    </location>
    <ligand>
        <name>Zn(2+)</name>
        <dbReference type="ChEBI" id="CHEBI:29105"/>
    </ligand>
</feature>
<dbReference type="AlphaFoldDB" id="I0Z5L9"/>
<comment type="caution">
    <text evidence="13">The sequence shown here is derived from an EMBL/GenBank/DDBJ whole genome shotgun (WGS) entry which is preliminary data.</text>
</comment>
<dbReference type="Pfam" id="PF17146">
    <property type="entry name" value="PIN_6"/>
    <property type="match status" value="1"/>
</dbReference>
<feature type="compositionally biased region" description="Acidic residues" evidence="10">
    <location>
        <begin position="294"/>
        <end position="310"/>
    </location>
</feature>
<dbReference type="InterPro" id="IPR014881">
    <property type="entry name" value="NOB1_Zn-bd"/>
</dbReference>
<dbReference type="Gene3D" id="6.20.210.10">
    <property type="entry name" value="Nin one binding (NOB1), Zn-ribbon-like"/>
    <property type="match status" value="1"/>
</dbReference>
<dbReference type="OrthoDB" id="446759at2759"/>
<dbReference type="RefSeq" id="XP_005650482.1">
    <property type="nucleotide sequence ID" value="XM_005650425.1"/>
</dbReference>
<dbReference type="InterPro" id="IPR017117">
    <property type="entry name" value="Nob1_euk"/>
</dbReference>
<comment type="subcellular location">
    <subcellularLocation>
        <location evidence="1">Nucleus</location>
    </subcellularLocation>
</comment>
<evidence type="ECO:0000256" key="3">
    <source>
        <dbReference type="ARBA" id="ARBA00022722"/>
    </source>
</evidence>
<name>I0Z5L9_COCSC</name>
<dbReference type="Pfam" id="PF08772">
    <property type="entry name" value="Zn_ribbon_NOB1"/>
    <property type="match status" value="1"/>
</dbReference>
<dbReference type="GO" id="GO:0005737">
    <property type="term" value="C:cytoplasm"/>
    <property type="evidence" value="ECO:0007669"/>
    <property type="project" value="UniProtKB-ARBA"/>
</dbReference>
<evidence type="ECO:0000313" key="13">
    <source>
        <dbReference type="EMBL" id="EIE25938.1"/>
    </source>
</evidence>
<evidence type="ECO:0000259" key="11">
    <source>
        <dbReference type="Pfam" id="PF08772"/>
    </source>
</evidence>
<evidence type="ECO:0000256" key="10">
    <source>
        <dbReference type="SAM" id="MobiDB-lite"/>
    </source>
</evidence>
<feature type="binding site" evidence="9">
    <location>
        <position position="370"/>
    </location>
    <ligand>
        <name>Zn(2+)</name>
        <dbReference type="ChEBI" id="CHEBI:29105"/>
    </ligand>
</feature>
<evidence type="ECO:0000259" key="12">
    <source>
        <dbReference type="Pfam" id="PF17146"/>
    </source>
</evidence>
<keyword evidence="4 8" id="KW-0479">Metal-binding</keyword>
<dbReference type="Gene3D" id="3.40.50.1010">
    <property type="entry name" value="5'-nuclease"/>
    <property type="match status" value="1"/>
</dbReference>
<keyword evidence="5" id="KW-0378">Hydrolase</keyword>
<keyword evidence="6 8" id="KW-0862">Zinc</keyword>
<dbReference type="GO" id="GO:0004521">
    <property type="term" value="F:RNA endonuclease activity"/>
    <property type="evidence" value="ECO:0007669"/>
    <property type="project" value="UniProtKB-UniRule"/>
</dbReference>
<dbReference type="PANTHER" id="PTHR12814:SF2">
    <property type="entry name" value="RNA-BINDING PROTEIN NOB1"/>
    <property type="match status" value="1"/>
</dbReference>
<dbReference type="InterPro" id="IPR039907">
    <property type="entry name" value="NOB1"/>
</dbReference>
<dbReference type="GO" id="GO:0030688">
    <property type="term" value="C:preribosome, small subunit precursor"/>
    <property type="evidence" value="ECO:0007669"/>
    <property type="project" value="TreeGrafter"/>
</dbReference>
<evidence type="ECO:0000256" key="9">
    <source>
        <dbReference type="PIRSR" id="PIRSR037125-1"/>
    </source>
</evidence>
<evidence type="ECO:0000256" key="8">
    <source>
        <dbReference type="PIRNR" id="PIRNR037125"/>
    </source>
</evidence>
<sequence>MSWASVAKKEPQLAAVQETAEPSVSQQSTTAVIDANAIIAGMRMDGIADQICTIPEVLQEIKDKKSRENLEAFPQTIKVIQPTEESVRAVMAFARESGELHSLSTVDIKLIALAHTLEVAAHGHTNLRSKPPPPRVHSKASVSVKKLPGWGEEGADWDALDQATQDSQQSQGESKICSEIEALNLEDSSYAGERSDGEAAEGNTAEQGAADEVQQDDGDWEVAAVSANAARRRRRKQSKYEARLAANSSAEAASQPPDSTQGDAADDASISDDGNEEGAGADEAADEEASHGEDSEDNEDEENEQQEEPSEASTSSVVCVTGDFAMQNVILQMGLRLASPDGRLIQQTRRWALRCTACSQVSKEVGRLFCGSCGNAALQKVEVVVGPQGTEQYGVRKKHILRGTRFPLPKPKGGKNRKDPILREDVLLQRVPQLRAKKKAAADPFAPEFGVETWHQRNAALPAHVKAAAAALAVWKHNPNERKHVRTNRRK</sequence>
<evidence type="ECO:0000256" key="4">
    <source>
        <dbReference type="ARBA" id="ARBA00022723"/>
    </source>
</evidence>
<dbReference type="Proteomes" id="UP000007264">
    <property type="component" value="Unassembled WGS sequence"/>
</dbReference>
<evidence type="ECO:0000313" key="14">
    <source>
        <dbReference type="Proteomes" id="UP000007264"/>
    </source>
</evidence>
<feature type="binding site" evidence="9">
    <location>
        <position position="373"/>
    </location>
    <ligand>
        <name>Zn(2+)</name>
        <dbReference type="ChEBI" id="CHEBI:29105"/>
    </ligand>
</feature>
<dbReference type="eggNOG" id="KOG2463">
    <property type="taxonomic scope" value="Eukaryota"/>
</dbReference>
<organism evidence="13 14">
    <name type="scientific">Coccomyxa subellipsoidea (strain C-169)</name>
    <name type="common">Green microalga</name>
    <dbReference type="NCBI Taxonomy" id="574566"/>
    <lineage>
        <taxon>Eukaryota</taxon>
        <taxon>Viridiplantae</taxon>
        <taxon>Chlorophyta</taxon>
        <taxon>core chlorophytes</taxon>
        <taxon>Trebouxiophyceae</taxon>
        <taxon>Trebouxiophyceae incertae sedis</taxon>
        <taxon>Coccomyxaceae</taxon>
        <taxon>Coccomyxa</taxon>
        <taxon>Coccomyxa subellipsoidea</taxon>
    </lineage>
</organism>
<protein>
    <submittedName>
        <fullName evidence="13">Uncharacterized protein</fullName>
    </submittedName>
</protein>
<dbReference type="GO" id="GO:0030490">
    <property type="term" value="P:maturation of SSU-rRNA"/>
    <property type="evidence" value="ECO:0007669"/>
    <property type="project" value="TreeGrafter"/>
</dbReference>
<feature type="domain" description="Ribonuclease PIN" evidence="12">
    <location>
        <begin position="32"/>
        <end position="117"/>
    </location>
</feature>
<gene>
    <name evidence="13" type="ORF">COCSUDRAFT_27529</name>
</gene>
<dbReference type="GO" id="GO:0016787">
    <property type="term" value="F:hydrolase activity"/>
    <property type="evidence" value="ECO:0007669"/>
    <property type="project" value="UniProtKB-KW"/>
</dbReference>
<keyword evidence="14" id="KW-1185">Reference proteome</keyword>
<dbReference type="SUPFAM" id="SSF144206">
    <property type="entry name" value="NOB1 zinc finger-like"/>
    <property type="match status" value="1"/>
</dbReference>
<evidence type="ECO:0000256" key="5">
    <source>
        <dbReference type="ARBA" id="ARBA00022801"/>
    </source>
</evidence>
<dbReference type="CDD" id="cd09876">
    <property type="entry name" value="PIN_Nob1-like"/>
    <property type="match status" value="1"/>
</dbReference>
<keyword evidence="3" id="KW-0540">Nuclease</keyword>
<dbReference type="GeneID" id="17043942"/>
<evidence type="ECO:0000256" key="2">
    <source>
        <dbReference type="ARBA" id="ARBA00005858"/>
    </source>
</evidence>
<evidence type="ECO:0000256" key="6">
    <source>
        <dbReference type="ARBA" id="ARBA00022833"/>
    </source>
</evidence>
<dbReference type="InterPro" id="IPR033411">
    <property type="entry name" value="Ribonuclease_PIN"/>
</dbReference>
<dbReference type="STRING" id="574566.I0Z5L9"/>
<dbReference type="InterPro" id="IPR036283">
    <property type="entry name" value="NOB1_Zf-like_sf"/>
</dbReference>
<dbReference type="EMBL" id="AGSI01000003">
    <property type="protein sequence ID" value="EIE25938.1"/>
    <property type="molecule type" value="Genomic_DNA"/>
</dbReference>
<feature type="region of interest" description="Disordered" evidence="10">
    <location>
        <begin position="190"/>
        <end position="316"/>
    </location>
</feature>
<evidence type="ECO:0000256" key="7">
    <source>
        <dbReference type="ARBA" id="ARBA00023242"/>
    </source>
</evidence>
<feature type="compositionally biased region" description="Low complexity" evidence="10">
    <location>
        <begin position="243"/>
        <end position="254"/>
    </location>
</feature>
<evidence type="ECO:0000256" key="1">
    <source>
        <dbReference type="ARBA" id="ARBA00004123"/>
    </source>
</evidence>
<comment type="similarity">
    <text evidence="2 8">Belongs to the NOB1 family.</text>
</comment>
<accession>I0Z5L9</accession>